<dbReference type="STRING" id="33097.A0A150GYL2"/>
<keyword evidence="3" id="KW-0040">ANK repeat</keyword>
<dbReference type="EMBL" id="LSYV01000005">
    <property type="protein sequence ID" value="KXZ54802.1"/>
    <property type="molecule type" value="Genomic_DNA"/>
</dbReference>
<dbReference type="OrthoDB" id="546239at2759"/>
<evidence type="ECO:0000313" key="6">
    <source>
        <dbReference type="EMBL" id="KXZ54802.1"/>
    </source>
</evidence>
<evidence type="ECO:0000256" key="3">
    <source>
        <dbReference type="ARBA" id="ARBA00023043"/>
    </source>
</evidence>
<comment type="caution">
    <text evidence="6">The sequence shown here is derived from an EMBL/GenBank/DDBJ whole genome shotgun (WGS) entry which is preliminary data.</text>
</comment>
<proteinExistence type="predicted"/>
<evidence type="ECO:0000256" key="2">
    <source>
        <dbReference type="ARBA" id="ARBA00022737"/>
    </source>
</evidence>
<sequence>MSLFLDYPAAPQTPVNQGPRYIFKLSIRNHKNPLQDFTKVSTNTFSQEQVDWGFSQMIALVDATKGSGYLRDDGAMVICLELKQDDVSQALILPGLVRNFLALLDSPGATSDLTLLAGGRSFPVHRLILAARCPYFKTLFESGFGDSGARELELPDVDPHAVAITLRCIYGDEPACPQRLLIPAAELADLWLLTDVRDALYERIAATANSATIARDLLWAEGRSGTEALVGQLEEVFASLADEMKQEDMAALEAKPPLMTRLLVAVAQDRGNKRRHTG</sequence>
<dbReference type="InterPro" id="IPR000210">
    <property type="entry name" value="BTB/POZ_dom"/>
</dbReference>
<protein>
    <recommendedName>
        <fullName evidence="8">BTB domain-containing protein</fullName>
    </recommendedName>
</protein>
<keyword evidence="7" id="KW-1185">Reference proteome</keyword>
<accession>A0A150GYL2</accession>
<dbReference type="Pfam" id="PF00651">
    <property type="entry name" value="BTB"/>
    <property type="match status" value="1"/>
</dbReference>
<dbReference type="InterPro" id="IPR002083">
    <property type="entry name" value="MATH/TRAF_dom"/>
</dbReference>
<dbReference type="SMART" id="SM00225">
    <property type="entry name" value="BTB"/>
    <property type="match status" value="1"/>
</dbReference>
<dbReference type="CDD" id="cd00121">
    <property type="entry name" value="MATH"/>
    <property type="match status" value="1"/>
</dbReference>
<dbReference type="PROSITE" id="PS50144">
    <property type="entry name" value="MATH"/>
    <property type="match status" value="1"/>
</dbReference>
<dbReference type="CDD" id="cd18186">
    <property type="entry name" value="BTB_POZ_ZBTB_KLHL-like"/>
    <property type="match status" value="1"/>
</dbReference>
<evidence type="ECO:0000259" key="4">
    <source>
        <dbReference type="PROSITE" id="PS50097"/>
    </source>
</evidence>
<dbReference type="PANTHER" id="PTHR46231:SF1">
    <property type="entry name" value="ANKYRIN REPEAT AND BTB_POZ DOMAIN-CONTAINING PROTEIN 1"/>
    <property type="match status" value="1"/>
</dbReference>
<dbReference type="Gene3D" id="2.60.210.10">
    <property type="entry name" value="Apoptosis, Tumor Necrosis Factor Receptor Associated Protein 2, Chain A"/>
    <property type="match status" value="1"/>
</dbReference>
<comment type="pathway">
    <text evidence="1">Protein modification; protein ubiquitination.</text>
</comment>
<dbReference type="Proteomes" id="UP000075714">
    <property type="component" value="Unassembled WGS sequence"/>
</dbReference>
<dbReference type="InterPro" id="IPR011333">
    <property type="entry name" value="SKP1/BTB/POZ_sf"/>
</dbReference>
<evidence type="ECO:0000313" key="7">
    <source>
        <dbReference type="Proteomes" id="UP000075714"/>
    </source>
</evidence>
<dbReference type="InterPro" id="IPR008974">
    <property type="entry name" value="TRAF-like"/>
</dbReference>
<evidence type="ECO:0008006" key="8">
    <source>
        <dbReference type="Google" id="ProtNLM"/>
    </source>
</evidence>
<dbReference type="GO" id="GO:0000151">
    <property type="term" value="C:ubiquitin ligase complex"/>
    <property type="evidence" value="ECO:0007669"/>
    <property type="project" value="TreeGrafter"/>
</dbReference>
<reference evidence="7" key="1">
    <citation type="journal article" date="2016" name="Nat. Commun.">
        <title>The Gonium pectorale genome demonstrates co-option of cell cycle regulation during the evolution of multicellularity.</title>
        <authorList>
            <person name="Hanschen E.R."/>
            <person name="Marriage T.N."/>
            <person name="Ferris P.J."/>
            <person name="Hamaji T."/>
            <person name="Toyoda A."/>
            <person name="Fujiyama A."/>
            <person name="Neme R."/>
            <person name="Noguchi H."/>
            <person name="Minakuchi Y."/>
            <person name="Suzuki M."/>
            <person name="Kawai-Toyooka H."/>
            <person name="Smith D.R."/>
            <person name="Sparks H."/>
            <person name="Anderson J."/>
            <person name="Bakaric R."/>
            <person name="Luria V."/>
            <person name="Karger A."/>
            <person name="Kirschner M.W."/>
            <person name="Durand P.M."/>
            <person name="Michod R.E."/>
            <person name="Nozaki H."/>
            <person name="Olson B.J."/>
        </authorList>
    </citation>
    <scope>NUCLEOTIDE SEQUENCE [LARGE SCALE GENOMIC DNA]</scope>
    <source>
        <strain evidence="7">NIES-2863</strain>
    </source>
</reference>
<feature type="domain" description="BTB" evidence="4">
    <location>
        <begin position="111"/>
        <end position="178"/>
    </location>
</feature>
<dbReference type="GO" id="GO:0005737">
    <property type="term" value="C:cytoplasm"/>
    <property type="evidence" value="ECO:0007669"/>
    <property type="project" value="TreeGrafter"/>
</dbReference>
<dbReference type="PANTHER" id="PTHR46231">
    <property type="entry name" value="ANKYRIN REPEAT AND BTB/POZ DOMAIN-CONTAINING PROTEIN 1"/>
    <property type="match status" value="1"/>
</dbReference>
<dbReference type="PROSITE" id="PS50097">
    <property type="entry name" value="BTB"/>
    <property type="match status" value="1"/>
</dbReference>
<name>A0A150GYL2_GONPE</name>
<dbReference type="SUPFAM" id="SSF49599">
    <property type="entry name" value="TRAF domain-like"/>
    <property type="match status" value="1"/>
</dbReference>
<organism evidence="6 7">
    <name type="scientific">Gonium pectorale</name>
    <name type="common">Green alga</name>
    <dbReference type="NCBI Taxonomy" id="33097"/>
    <lineage>
        <taxon>Eukaryota</taxon>
        <taxon>Viridiplantae</taxon>
        <taxon>Chlorophyta</taxon>
        <taxon>core chlorophytes</taxon>
        <taxon>Chlorophyceae</taxon>
        <taxon>CS clade</taxon>
        <taxon>Chlamydomonadales</taxon>
        <taxon>Volvocaceae</taxon>
        <taxon>Gonium</taxon>
    </lineage>
</organism>
<dbReference type="InterPro" id="IPR044515">
    <property type="entry name" value="ABTB1"/>
</dbReference>
<feature type="domain" description="MATH" evidence="5">
    <location>
        <begin position="1"/>
        <end position="81"/>
    </location>
</feature>
<keyword evidence="2" id="KW-0677">Repeat</keyword>
<dbReference type="Gene3D" id="3.30.710.10">
    <property type="entry name" value="Potassium Channel Kv1.1, Chain A"/>
    <property type="match status" value="1"/>
</dbReference>
<evidence type="ECO:0000256" key="1">
    <source>
        <dbReference type="ARBA" id="ARBA00004906"/>
    </source>
</evidence>
<dbReference type="AlphaFoldDB" id="A0A150GYL2"/>
<dbReference type="SUPFAM" id="SSF54695">
    <property type="entry name" value="POZ domain"/>
    <property type="match status" value="1"/>
</dbReference>
<evidence type="ECO:0000259" key="5">
    <source>
        <dbReference type="PROSITE" id="PS50144"/>
    </source>
</evidence>
<gene>
    <name evidence="6" type="ORF">GPECTOR_4g873</name>
</gene>